<keyword evidence="7" id="KW-0503">Monooxygenase</keyword>
<comment type="cofactor">
    <cofactor evidence="1">
        <name>Cu(2+)</name>
        <dbReference type="ChEBI" id="CHEBI:29036"/>
    </cofactor>
</comment>
<comment type="catalytic activity">
    <reaction evidence="10">
        <text>L-tyrosine + O2 = L-dopaquinone + H2O</text>
        <dbReference type="Rhea" id="RHEA:18117"/>
        <dbReference type="ChEBI" id="CHEBI:15377"/>
        <dbReference type="ChEBI" id="CHEBI:15379"/>
        <dbReference type="ChEBI" id="CHEBI:57924"/>
        <dbReference type="ChEBI" id="CHEBI:58315"/>
        <dbReference type="EC" id="1.14.18.1"/>
    </reaction>
</comment>
<evidence type="ECO:0000256" key="6">
    <source>
        <dbReference type="ARBA" id="ARBA00023008"/>
    </source>
</evidence>
<name>A0AAV9N4W8_9EURO</name>
<evidence type="ECO:0000256" key="1">
    <source>
        <dbReference type="ARBA" id="ARBA00001973"/>
    </source>
</evidence>
<evidence type="ECO:0000256" key="5">
    <source>
        <dbReference type="ARBA" id="ARBA00023002"/>
    </source>
</evidence>
<dbReference type="InterPro" id="IPR041640">
    <property type="entry name" value="Tyrosinase_C"/>
</dbReference>
<evidence type="ECO:0000259" key="11">
    <source>
        <dbReference type="PROSITE" id="PS00498"/>
    </source>
</evidence>
<dbReference type="Proteomes" id="UP001358417">
    <property type="component" value="Unassembled WGS sequence"/>
</dbReference>
<dbReference type="PANTHER" id="PTHR11474:SF76">
    <property type="entry name" value="SHKT DOMAIN-CONTAINING PROTEIN"/>
    <property type="match status" value="1"/>
</dbReference>
<dbReference type="InterPro" id="IPR002227">
    <property type="entry name" value="Tyrosinase_Cu-bd"/>
</dbReference>
<feature type="domain" description="Tyrosinase copper-binding" evidence="11">
    <location>
        <begin position="284"/>
        <end position="295"/>
    </location>
</feature>
<organism evidence="12 13">
    <name type="scientific">Exophiala bonariae</name>
    <dbReference type="NCBI Taxonomy" id="1690606"/>
    <lineage>
        <taxon>Eukaryota</taxon>
        <taxon>Fungi</taxon>
        <taxon>Dikarya</taxon>
        <taxon>Ascomycota</taxon>
        <taxon>Pezizomycotina</taxon>
        <taxon>Eurotiomycetes</taxon>
        <taxon>Chaetothyriomycetidae</taxon>
        <taxon>Chaetothyriales</taxon>
        <taxon>Herpotrichiellaceae</taxon>
        <taxon>Exophiala</taxon>
    </lineage>
</organism>
<evidence type="ECO:0000256" key="10">
    <source>
        <dbReference type="ARBA" id="ARBA00048881"/>
    </source>
</evidence>
<comment type="catalytic activity">
    <reaction evidence="9">
        <text>2 L-dopa + O2 = 2 L-dopaquinone + 2 H2O</text>
        <dbReference type="Rhea" id="RHEA:34287"/>
        <dbReference type="ChEBI" id="CHEBI:15377"/>
        <dbReference type="ChEBI" id="CHEBI:15379"/>
        <dbReference type="ChEBI" id="CHEBI:57504"/>
        <dbReference type="ChEBI" id="CHEBI:57924"/>
        <dbReference type="EC" id="1.14.18.1"/>
    </reaction>
</comment>
<keyword evidence="4" id="KW-0479">Metal-binding</keyword>
<dbReference type="PRINTS" id="PR00092">
    <property type="entry name" value="TYROSINASE"/>
</dbReference>
<keyword evidence="5" id="KW-0560">Oxidoreductase</keyword>
<dbReference type="Pfam" id="PF00264">
    <property type="entry name" value="Tyrosinase"/>
    <property type="match status" value="1"/>
</dbReference>
<gene>
    <name evidence="12" type="ORF">LTR84_003973</name>
</gene>
<comment type="caution">
    <text evidence="12">The sequence shown here is derived from an EMBL/GenBank/DDBJ whole genome shotgun (WGS) entry which is preliminary data.</text>
</comment>
<dbReference type="Pfam" id="PF18132">
    <property type="entry name" value="Tyrosinase_C"/>
    <property type="match status" value="1"/>
</dbReference>
<protein>
    <recommendedName>
        <fullName evidence="3">tyrosinase</fullName>
        <ecNumber evidence="3">1.14.18.1</ecNumber>
    </recommendedName>
</protein>
<evidence type="ECO:0000256" key="7">
    <source>
        <dbReference type="ARBA" id="ARBA00023033"/>
    </source>
</evidence>
<dbReference type="Gene3D" id="1.10.1280.10">
    <property type="entry name" value="Di-copper center containing domain from catechol oxidase"/>
    <property type="match status" value="1"/>
</dbReference>
<dbReference type="RefSeq" id="XP_064704665.1">
    <property type="nucleotide sequence ID" value="XM_064847553.1"/>
</dbReference>
<evidence type="ECO:0000256" key="4">
    <source>
        <dbReference type="ARBA" id="ARBA00022723"/>
    </source>
</evidence>
<dbReference type="InterPro" id="IPR008922">
    <property type="entry name" value="Di-copper_centre_dom_sf"/>
</dbReference>
<dbReference type="GO" id="GO:0042438">
    <property type="term" value="P:melanin biosynthetic process"/>
    <property type="evidence" value="ECO:0007669"/>
    <property type="project" value="UniProtKB-KW"/>
</dbReference>
<sequence>MAPSEADLNAGVVVGVGALNNDEVRPRVDIDVMISKQPDVFNLFLLALIDLQADSSKLGYFAMAAIVKEYDHSIQPRYRAAARAFRFPYWDYFRPRDVDAKFPGITLEGNRTRYSYDFRMPDVFNVTDVMIRMPPHDRMEVRRNPLYNFKFTDKLNLDRDWSRAKLNNFNPDRTVRCPRDKRSKYHNVQELSDSLNSGREGRAAMMLDILNPNSSRYPDLQDVASDMVLRGGDLTNTKLTRTISGVPGSRAASYGSIEGLHGNYHTIIGGSNGHMSHPSIAAFDPIFWFHHCNVDRIFAIWQATHPNAWFPPPGRDSRGRPLKAESEKDLLPFYKVKNEMGTIFYDSDWARDTESFGYTYPDLEGLRDPRSVWRSVYNKYIWSIRSASSSRFSPPPSDMKPINLNKAQVFQYPGANSRGSAPDSHESNDTSVRIVYRRVLSSSSDTSTTSQVSIQSYSSAPAPDNDIDPYFDRTWYIDNIVKRNVLNGPFTIYFFLCLKSRFPDDPEDYSTSPYLAGINHIFAAPREVCDNCGRQDAAGALASDTVPITALLLDYVAIGVLESMRAEHVHPFLVKYLRWRVVYDGSSRADPRDLPQFEVMVSARISHEDGSTTYASYPDITEDIYYNAASAAY</sequence>
<evidence type="ECO:0000256" key="8">
    <source>
        <dbReference type="ARBA" id="ARBA00023101"/>
    </source>
</evidence>
<evidence type="ECO:0000256" key="2">
    <source>
        <dbReference type="ARBA" id="ARBA00009928"/>
    </source>
</evidence>
<keyword evidence="6" id="KW-0186">Copper</keyword>
<accession>A0AAV9N4W8</accession>
<dbReference type="GO" id="GO:0046872">
    <property type="term" value="F:metal ion binding"/>
    <property type="evidence" value="ECO:0007669"/>
    <property type="project" value="UniProtKB-KW"/>
</dbReference>
<dbReference type="GO" id="GO:0004503">
    <property type="term" value="F:tyrosinase activity"/>
    <property type="evidence" value="ECO:0007669"/>
    <property type="project" value="UniProtKB-EC"/>
</dbReference>
<dbReference type="AlphaFoldDB" id="A0AAV9N4W8"/>
<dbReference type="EC" id="1.14.18.1" evidence="3"/>
<dbReference type="EMBL" id="JAVRRD010000018">
    <property type="protein sequence ID" value="KAK5049855.1"/>
    <property type="molecule type" value="Genomic_DNA"/>
</dbReference>
<reference evidence="12 13" key="1">
    <citation type="submission" date="2023-08" db="EMBL/GenBank/DDBJ databases">
        <title>Black Yeasts Isolated from many extreme environments.</title>
        <authorList>
            <person name="Coleine C."/>
            <person name="Stajich J.E."/>
            <person name="Selbmann L."/>
        </authorList>
    </citation>
    <scope>NUCLEOTIDE SEQUENCE [LARGE SCALE GENOMIC DNA]</scope>
    <source>
        <strain evidence="12 13">CCFEE 5792</strain>
    </source>
</reference>
<evidence type="ECO:0000256" key="3">
    <source>
        <dbReference type="ARBA" id="ARBA00011906"/>
    </source>
</evidence>
<keyword evidence="13" id="KW-1185">Reference proteome</keyword>
<dbReference type="InterPro" id="IPR050316">
    <property type="entry name" value="Tyrosinase/Hemocyanin"/>
</dbReference>
<evidence type="ECO:0000313" key="13">
    <source>
        <dbReference type="Proteomes" id="UP001358417"/>
    </source>
</evidence>
<keyword evidence="8" id="KW-0470">Melanin biosynthesis</keyword>
<comment type="similarity">
    <text evidence="2">Belongs to the tyrosinase family.</text>
</comment>
<evidence type="ECO:0000256" key="9">
    <source>
        <dbReference type="ARBA" id="ARBA00048233"/>
    </source>
</evidence>
<proteinExistence type="inferred from homology"/>
<dbReference type="SUPFAM" id="SSF48056">
    <property type="entry name" value="Di-copper centre-containing domain"/>
    <property type="match status" value="1"/>
</dbReference>
<evidence type="ECO:0000313" key="12">
    <source>
        <dbReference type="EMBL" id="KAK5049855.1"/>
    </source>
</evidence>
<dbReference type="PANTHER" id="PTHR11474">
    <property type="entry name" value="TYROSINASE FAMILY MEMBER"/>
    <property type="match status" value="1"/>
</dbReference>
<dbReference type="Gene3D" id="2.60.310.20">
    <property type="match status" value="1"/>
</dbReference>
<dbReference type="GeneID" id="89972153"/>
<dbReference type="PROSITE" id="PS00498">
    <property type="entry name" value="TYROSINASE_2"/>
    <property type="match status" value="1"/>
</dbReference>